<accession>A0A6A6ZSC9</accession>
<dbReference type="EMBL" id="MU006231">
    <property type="protein sequence ID" value="KAF2823683.1"/>
    <property type="molecule type" value="Genomic_DNA"/>
</dbReference>
<reference evidence="1" key="1">
    <citation type="journal article" date="2020" name="Stud. Mycol.">
        <title>101 Dothideomycetes genomes: a test case for predicting lifestyles and emergence of pathogens.</title>
        <authorList>
            <person name="Haridas S."/>
            <person name="Albert R."/>
            <person name="Binder M."/>
            <person name="Bloem J."/>
            <person name="Labutti K."/>
            <person name="Salamov A."/>
            <person name="Andreopoulos B."/>
            <person name="Baker S."/>
            <person name="Barry K."/>
            <person name="Bills G."/>
            <person name="Bluhm B."/>
            <person name="Cannon C."/>
            <person name="Castanera R."/>
            <person name="Culley D."/>
            <person name="Daum C."/>
            <person name="Ezra D."/>
            <person name="Gonzalez J."/>
            <person name="Henrissat B."/>
            <person name="Kuo A."/>
            <person name="Liang C."/>
            <person name="Lipzen A."/>
            <person name="Lutzoni F."/>
            <person name="Magnuson J."/>
            <person name="Mondo S."/>
            <person name="Nolan M."/>
            <person name="Ohm R."/>
            <person name="Pangilinan J."/>
            <person name="Park H.-J."/>
            <person name="Ramirez L."/>
            <person name="Alfaro M."/>
            <person name="Sun H."/>
            <person name="Tritt A."/>
            <person name="Yoshinaga Y."/>
            <person name="Zwiers L.-H."/>
            <person name="Turgeon B."/>
            <person name="Goodwin S."/>
            <person name="Spatafora J."/>
            <person name="Crous P."/>
            <person name="Grigoriev I."/>
        </authorList>
    </citation>
    <scope>NUCLEOTIDE SEQUENCE</scope>
    <source>
        <strain evidence="1">CBS 113818</strain>
    </source>
</reference>
<proteinExistence type="predicted"/>
<evidence type="ECO:0000313" key="2">
    <source>
        <dbReference type="Proteomes" id="UP000799424"/>
    </source>
</evidence>
<protein>
    <recommendedName>
        <fullName evidence="3">F-box domain-containing protein</fullName>
    </recommendedName>
</protein>
<sequence length="254" mass="28877">MASQDAHPLGTLSVLPSEMRESIWSFVSSDTLILHNAPASATTWIPLLHCSKLLRQELVTAIKHDIRGKLRSPEALTQLISSGITLPRLMRLRFFINTNIHRYTRQFHPNGEFNTSRTSTTKASDKAARIANISAWNTSLLRLPKATHAQTLVLDLHQYTEKREDFPFLEFWQFVRRLATREQIKTKGRCDIVVDAPMSLLELLFSGRGAPKWVAPYRRVGKDFYLQPIQINDWGASEWRGERGVLRARGSGGS</sequence>
<name>A0A6A6ZSC9_9PLEO</name>
<gene>
    <name evidence="1" type="ORF">CC86DRAFT_58613</name>
</gene>
<organism evidence="1 2">
    <name type="scientific">Ophiobolus disseminans</name>
    <dbReference type="NCBI Taxonomy" id="1469910"/>
    <lineage>
        <taxon>Eukaryota</taxon>
        <taxon>Fungi</taxon>
        <taxon>Dikarya</taxon>
        <taxon>Ascomycota</taxon>
        <taxon>Pezizomycotina</taxon>
        <taxon>Dothideomycetes</taxon>
        <taxon>Pleosporomycetidae</taxon>
        <taxon>Pleosporales</taxon>
        <taxon>Pleosporineae</taxon>
        <taxon>Phaeosphaeriaceae</taxon>
        <taxon>Ophiobolus</taxon>
    </lineage>
</organism>
<dbReference type="AlphaFoldDB" id="A0A6A6ZSC9"/>
<evidence type="ECO:0000313" key="1">
    <source>
        <dbReference type="EMBL" id="KAF2823683.1"/>
    </source>
</evidence>
<keyword evidence="2" id="KW-1185">Reference proteome</keyword>
<dbReference type="OrthoDB" id="3662130at2759"/>
<dbReference type="Proteomes" id="UP000799424">
    <property type="component" value="Unassembled WGS sequence"/>
</dbReference>
<evidence type="ECO:0008006" key="3">
    <source>
        <dbReference type="Google" id="ProtNLM"/>
    </source>
</evidence>